<sequence length="403" mass="41928">MTSRVVVALCAAGLLTVELARGIVVELGMGAELGAGGYEAATCNESIADAGGRRALKLHVERLPVGVPEKAPAGGEAELLWACGVACAAAARQIFVHLDASCLRVFCWGMLTCVTTGLGALPFVLVGRDALGERALALANAAASGMMLSASAGMLQEAHAHSGPWAWQLLAGLAAGAAFIRGSERLSPGGEGEEGNDDDVVLLHSALMDKRHLRKAWLIFVVMFCHSAAEGVAVGVAFSRQLPASFGLFVSLLLAAHNVPEGLAVSLVLVPRGVSVRASSAVAMLTSLPQPLMAVARYFSAISTFSSVSLEDVVLEYLLCFLDFLERVPWGTVSDLFVDAFRWLLPVGLAFAAGAMVYVCLHELLTEAAEQLGTRGAVLWTSASFALMSAAIAALHSLTADAL</sequence>
<proteinExistence type="predicted"/>
<reference evidence="3" key="1">
    <citation type="submission" date="2023-10" db="EMBL/GenBank/DDBJ databases">
        <authorList>
            <person name="Chen Y."/>
            <person name="Shah S."/>
            <person name="Dougan E. K."/>
            <person name="Thang M."/>
            <person name="Chan C."/>
        </authorList>
    </citation>
    <scope>NUCLEOTIDE SEQUENCE [LARGE SCALE GENOMIC DNA]</scope>
</reference>
<organism evidence="3 4">
    <name type="scientific">Prorocentrum cordatum</name>
    <dbReference type="NCBI Taxonomy" id="2364126"/>
    <lineage>
        <taxon>Eukaryota</taxon>
        <taxon>Sar</taxon>
        <taxon>Alveolata</taxon>
        <taxon>Dinophyceae</taxon>
        <taxon>Prorocentrales</taxon>
        <taxon>Prorocentraceae</taxon>
        <taxon>Prorocentrum</taxon>
    </lineage>
</organism>
<feature type="transmembrane region" description="Helical" evidence="1">
    <location>
        <begin position="217"/>
        <end position="238"/>
    </location>
</feature>
<dbReference type="PANTHER" id="PTHR11040:SF70">
    <property type="entry name" value="OS05G0316100 PROTEIN"/>
    <property type="match status" value="1"/>
</dbReference>
<gene>
    <name evidence="3" type="ORF">PCOR1329_LOCUS60344</name>
</gene>
<keyword evidence="4" id="KW-1185">Reference proteome</keyword>
<keyword evidence="1" id="KW-0812">Transmembrane</keyword>
<protein>
    <submittedName>
        <fullName evidence="3">Uncharacterized protein</fullName>
    </submittedName>
</protein>
<feature type="transmembrane region" description="Helical" evidence="1">
    <location>
        <begin position="105"/>
        <end position="125"/>
    </location>
</feature>
<dbReference type="PANTHER" id="PTHR11040">
    <property type="entry name" value="ZINC/IRON TRANSPORTER"/>
    <property type="match status" value="1"/>
</dbReference>
<accession>A0ABN9VQN7</accession>
<feature type="transmembrane region" description="Helical" evidence="1">
    <location>
        <begin position="343"/>
        <end position="365"/>
    </location>
</feature>
<feature type="transmembrane region" description="Helical" evidence="1">
    <location>
        <begin position="377"/>
        <end position="398"/>
    </location>
</feature>
<evidence type="ECO:0000313" key="3">
    <source>
        <dbReference type="EMBL" id="CAK0875767.1"/>
    </source>
</evidence>
<feature type="signal peptide" evidence="2">
    <location>
        <begin position="1"/>
        <end position="22"/>
    </location>
</feature>
<keyword evidence="2" id="KW-0732">Signal</keyword>
<comment type="caution">
    <text evidence="3">The sequence shown here is derived from an EMBL/GenBank/DDBJ whole genome shotgun (WGS) entry which is preliminary data.</text>
</comment>
<evidence type="ECO:0000313" key="4">
    <source>
        <dbReference type="Proteomes" id="UP001189429"/>
    </source>
</evidence>
<evidence type="ECO:0000256" key="2">
    <source>
        <dbReference type="SAM" id="SignalP"/>
    </source>
</evidence>
<name>A0ABN9VQN7_9DINO</name>
<evidence type="ECO:0000256" key="1">
    <source>
        <dbReference type="SAM" id="Phobius"/>
    </source>
</evidence>
<keyword evidence="1" id="KW-1133">Transmembrane helix</keyword>
<feature type="chain" id="PRO_5046889310" evidence="2">
    <location>
        <begin position="23"/>
        <end position="403"/>
    </location>
</feature>
<dbReference type="EMBL" id="CAUYUJ010017552">
    <property type="protein sequence ID" value="CAK0875767.1"/>
    <property type="molecule type" value="Genomic_DNA"/>
</dbReference>
<dbReference type="Proteomes" id="UP001189429">
    <property type="component" value="Unassembled WGS sequence"/>
</dbReference>
<keyword evidence="1" id="KW-0472">Membrane</keyword>